<dbReference type="EMBL" id="JAKELL010000114">
    <property type="protein sequence ID" value="KAH8981536.1"/>
    <property type="molecule type" value="Genomic_DNA"/>
</dbReference>
<evidence type="ECO:0000313" key="1">
    <source>
        <dbReference type="EMBL" id="KAH8981536.1"/>
    </source>
</evidence>
<keyword evidence="2" id="KW-1185">Reference proteome</keyword>
<evidence type="ECO:0000313" key="2">
    <source>
        <dbReference type="Proteomes" id="UP001201163"/>
    </source>
</evidence>
<organism evidence="1 2">
    <name type="scientific">Lactarius akahatsu</name>
    <dbReference type="NCBI Taxonomy" id="416441"/>
    <lineage>
        <taxon>Eukaryota</taxon>
        <taxon>Fungi</taxon>
        <taxon>Dikarya</taxon>
        <taxon>Basidiomycota</taxon>
        <taxon>Agaricomycotina</taxon>
        <taxon>Agaricomycetes</taxon>
        <taxon>Russulales</taxon>
        <taxon>Russulaceae</taxon>
        <taxon>Lactarius</taxon>
    </lineage>
</organism>
<protein>
    <submittedName>
        <fullName evidence="1">Uncharacterized protein</fullName>
    </submittedName>
</protein>
<proteinExistence type="predicted"/>
<dbReference type="Proteomes" id="UP001201163">
    <property type="component" value="Unassembled WGS sequence"/>
</dbReference>
<accession>A0AAD4Q3N0</accession>
<comment type="caution">
    <text evidence="1">The sequence shown here is derived from an EMBL/GenBank/DDBJ whole genome shotgun (WGS) entry which is preliminary data.</text>
</comment>
<dbReference type="AlphaFoldDB" id="A0AAD4Q3N0"/>
<gene>
    <name evidence="1" type="ORF">EDB92DRAFT_1820199</name>
</gene>
<name>A0AAD4Q3N0_9AGAM</name>
<sequence length="326" mass="36696">MFRSEELGCTWRCQHLTRLLVAHRLGHETRYRSYGTRPSLEILGSTPHNGNEAIREQGSWLFVNEMCIVIDGRLHRHPETQIRRGHGSPGDIFRFSFLSCHTTRVERATAFALQKRKMSEGKSVVERESKLLFTSREGDTGAGLFAMTTVAYFRYSLLFFTWAVNEEMTSPLGTNDSPRGSTARTISRMRVKGLPHCHFEAQSGIQTRTRSLTGLGMARAKKTTARPASSSTHPLPRGVIRIRHAPVFGLYSSERGGANDQSNGPARMEKVWLIGKEKRGGAEAKDRTVDALRVFSDPQNVRGSGLPRERWTEKANVRHFGVRSEE</sequence>
<reference evidence="1" key="1">
    <citation type="submission" date="2022-01" db="EMBL/GenBank/DDBJ databases">
        <title>Comparative genomics reveals a dynamic genome evolution in the ectomycorrhizal milk-cap (Lactarius) mushrooms.</title>
        <authorList>
            <consortium name="DOE Joint Genome Institute"/>
            <person name="Lebreton A."/>
            <person name="Tang N."/>
            <person name="Kuo A."/>
            <person name="LaButti K."/>
            <person name="Drula E."/>
            <person name="Barry K."/>
            <person name="Clum A."/>
            <person name="Lipzen A."/>
            <person name="Mousain D."/>
            <person name="Ng V."/>
            <person name="Wang R."/>
            <person name="Wang X."/>
            <person name="Dai Y."/>
            <person name="Henrissat B."/>
            <person name="Grigoriev I.V."/>
            <person name="Guerin-Laguette A."/>
            <person name="Yu F."/>
            <person name="Martin F.M."/>
        </authorList>
    </citation>
    <scope>NUCLEOTIDE SEQUENCE</scope>
    <source>
        <strain evidence="1">QP</strain>
    </source>
</reference>